<organism evidence="4 5">
    <name type="scientific">Heterobasidion irregulare (strain TC 32-1)</name>
    <dbReference type="NCBI Taxonomy" id="747525"/>
    <lineage>
        <taxon>Eukaryota</taxon>
        <taxon>Fungi</taxon>
        <taxon>Dikarya</taxon>
        <taxon>Basidiomycota</taxon>
        <taxon>Agaricomycotina</taxon>
        <taxon>Agaricomycetes</taxon>
        <taxon>Russulales</taxon>
        <taxon>Bondarzewiaceae</taxon>
        <taxon>Heterobasidion</taxon>
        <taxon>Heterobasidion annosum species complex</taxon>
    </lineage>
</organism>
<dbReference type="InterPro" id="IPR027417">
    <property type="entry name" value="P-loop_NTPase"/>
</dbReference>
<sequence length="403" mass="44697">MFAIASDDVEEVRRVLESGEAGPNDQLGPQSALAFTLTNDRLMHKMEIVKELLAYGANPASLHNPEMNPPHSASIFASGSDHGREAGGWPLVVTPPLTTTMDGMNPATRYYISRADAPATRKTSALIHRSIFRPLTRMRYDIVGQDRVFEQLFMHLNEHSRRFSVSPIVFLFCGPSGHGKSLLAHKFGSLLGIPTHTVNMTSLRSTHDLWQSQSYQDMSPQTLSEFLLENEGKRCVVVLDEIEKVQDPKVHYSLLPAFEGRYFLHGPNRLVDMRNVVWLGTSNLGDQYVFEYQSTLSNPTAAMSREEYLDLIGLMRTKVTDQLGGGLIGRCTAVLPFVPFTEEEKIVIATEALLMHQADAELAEGLSAATLENAARKSLARYIPAEGARSLHRAVSAMLLDLF</sequence>
<dbReference type="eggNOG" id="ENOG502SIK2">
    <property type="taxonomic scope" value="Eukaryota"/>
</dbReference>
<protein>
    <recommendedName>
        <fullName evidence="3">AAA+ ATPase domain-containing protein</fullName>
    </recommendedName>
</protein>
<accession>W4KLH5</accession>
<name>W4KLH5_HETIT</name>
<evidence type="ECO:0000259" key="3">
    <source>
        <dbReference type="SMART" id="SM00382"/>
    </source>
</evidence>
<keyword evidence="1" id="KW-0547">Nucleotide-binding</keyword>
<dbReference type="STRING" id="747525.W4KLH5"/>
<dbReference type="EMBL" id="KI925455">
    <property type="protein sequence ID" value="ETW86210.1"/>
    <property type="molecule type" value="Genomic_DNA"/>
</dbReference>
<dbReference type="AlphaFoldDB" id="W4KLH5"/>
<dbReference type="InterPro" id="IPR003593">
    <property type="entry name" value="AAA+_ATPase"/>
</dbReference>
<dbReference type="InterPro" id="IPR050130">
    <property type="entry name" value="ClpA_ClpB"/>
</dbReference>
<dbReference type="InterPro" id="IPR001270">
    <property type="entry name" value="ClpA/B"/>
</dbReference>
<dbReference type="SUPFAM" id="SSF52540">
    <property type="entry name" value="P-loop containing nucleoside triphosphate hydrolases"/>
    <property type="match status" value="1"/>
</dbReference>
<keyword evidence="2" id="KW-0067">ATP-binding</keyword>
<dbReference type="InterPro" id="IPR003959">
    <property type="entry name" value="ATPase_AAA_core"/>
</dbReference>
<evidence type="ECO:0000313" key="4">
    <source>
        <dbReference type="EMBL" id="ETW86210.1"/>
    </source>
</evidence>
<evidence type="ECO:0000313" key="5">
    <source>
        <dbReference type="Proteomes" id="UP000030671"/>
    </source>
</evidence>
<evidence type="ECO:0000256" key="2">
    <source>
        <dbReference type="ARBA" id="ARBA00022840"/>
    </source>
</evidence>
<dbReference type="SMART" id="SM00382">
    <property type="entry name" value="AAA"/>
    <property type="match status" value="1"/>
</dbReference>
<dbReference type="GO" id="GO:0016887">
    <property type="term" value="F:ATP hydrolysis activity"/>
    <property type="evidence" value="ECO:0007669"/>
    <property type="project" value="InterPro"/>
</dbReference>
<gene>
    <name evidence="4" type="ORF">HETIRDRAFT_438656</name>
</gene>
<dbReference type="GeneID" id="20675061"/>
<dbReference type="InParanoid" id="W4KLH5"/>
<feature type="domain" description="AAA+ ATPase" evidence="3">
    <location>
        <begin position="166"/>
        <end position="313"/>
    </location>
</feature>
<dbReference type="PANTHER" id="PTHR11638:SF18">
    <property type="entry name" value="HEAT SHOCK PROTEIN 104"/>
    <property type="match status" value="1"/>
</dbReference>
<dbReference type="KEGG" id="hir:HETIRDRAFT_438656"/>
<keyword evidence="5" id="KW-1185">Reference proteome</keyword>
<dbReference type="OrthoDB" id="47330at2759"/>
<dbReference type="PANTHER" id="PTHR11638">
    <property type="entry name" value="ATP-DEPENDENT CLP PROTEASE"/>
    <property type="match status" value="1"/>
</dbReference>
<dbReference type="Proteomes" id="UP000030671">
    <property type="component" value="Unassembled WGS sequence"/>
</dbReference>
<dbReference type="GO" id="GO:0005737">
    <property type="term" value="C:cytoplasm"/>
    <property type="evidence" value="ECO:0007669"/>
    <property type="project" value="TreeGrafter"/>
</dbReference>
<evidence type="ECO:0000256" key="1">
    <source>
        <dbReference type="ARBA" id="ARBA00022741"/>
    </source>
</evidence>
<reference evidence="4 5" key="1">
    <citation type="journal article" date="2012" name="New Phytol.">
        <title>Insight into trade-off between wood decay and parasitism from the genome of a fungal forest pathogen.</title>
        <authorList>
            <person name="Olson A."/>
            <person name="Aerts A."/>
            <person name="Asiegbu F."/>
            <person name="Belbahri L."/>
            <person name="Bouzid O."/>
            <person name="Broberg A."/>
            <person name="Canback B."/>
            <person name="Coutinho P.M."/>
            <person name="Cullen D."/>
            <person name="Dalman K."/>
            <person name="Deflorio G."/>
            <person name="van Diepen L.T."/>
            <person name="Dunand C."/>
            <person name="Duplessis S."/>
            <person name="Durling M."/>
            <person name="Gonthier P."/>
            <person name="Grimwood J."/>
            <person name="Fossdal C.G."/>
            <person name="Hansson D."/>
            <person name="Henrissat B."/>
            <person name="Hietala A."/>
            <person name="Himmelstrand K."/>
            <person name="Hoffmeister D."/>
            <person name="Hogberg N."/>
            <person name="James T.Y."/>
            <person name="Karlsson M."/>
            <person name="Kohler A."/>
            <person name="Kues U."/>
            <person name="Lee Y.H."/>
            <person name="Lin Y.C."/>
            <person name="Lind M."/>
            <person name="Lindquist E."/>
            <person name="Lombard V."/>
            <person name="Lucas S."/>
            <person name="Lunden K."/>
            <person name="Morin E."/>
            <person name="Murat C."/>
            <person name="Park J."/>
            <person name="Raffaello T."/>
            <person name="Rouze P."/>
            <person name="Salamov A."/>
            <person name="Schmutz J."/>
            <person name="Solheim H."/>
            <person name="Stahlberg J."/>
            <person name="Velez H."/>
            <person name="de Vries R.P."/>
            <person name="Wiebenga A."/>
            <person name="Woodward S."/>
            <person name="Yakovlev I."/>
            <person name="Garbelotto M."/>
            <person name="Martin F."/>
            <person name="Grigoriev I.V."/>
            <person name="Stenlid J."/>
        </authorList>
    </citation>
    <scope>NUCLEOTIDE SEQUENCE [LARGE SCALE GENOMIC DNA]</scope>
    <source>
        <strain evidence="4 5">TC 32-1</strain>
    </source>
</reference>
<dbReference type="GO" id="GO:0034605">
    <property type="term" value="P:cellular response to heat"/>
    <property type="evidence" value="ECO:0007669"/>
    <property type="project" value="TreeGrafter"/>
</dbReference>
<dbReference type="Pfam" id="PF07724">
    <property type="entry name" value="AAA_2"/>
    <property type="match status" value="1"/>
</dbReference>
<dbReference type="RefSeq" id="XP_009542970.1">
    <property type="nucleotide sequence ID" value="XM_009544675.1"/>
</dbReference>
<proteinExistence type="predicted"/>
<dbReference type="PRINTS" id="PR00300">
    <property type="entry name" value="CLPPROTEASEA"/>
</dbReference>
<dbReference type="Gene3D" id="3.40.50.300">
    <property type="entry name" value="P-loop containing nucleotide triphosphate hydrolases"/>
    <property type="match status" value="1"/>
</dbReference>
<dbReference type="HOGENOM" id="CLU_035837_0_0_1"/>
<dbReference type="GO" id="GO:0005524">
    <property type="term" value="F:ATP binding"/>
    <property type="evidence" value="ECO:0007669"/>
    <property type="project" value="UniProtKB-KW"/>
</dbReference>